<proteinExistence type="predicted"/>
<organism evidence="2">
    <name type="scientific">marine metagenome</name>
    <dbReference type="NCBI Taxonomy" id="408172"/>
    <lineage>
        <taxon>unclassified sequences</taxon>
        <taxon>metagenomes</taxon>
        <taxon>ecological metagenomes</taxon>
    </lineage>
</organism>
<dbReference type="PROSITE" id="PS50164">
    <property type="entry name" value="GIY_YIG"/>
    <property type="match status" value="1"/>
</dbReference>
<dbReference type="PANTHER" id="PTHR34477">
    <property type="entry name" value="UPF0213 PROTEIN YHBQ"/>
    <property type="match status" value="1"/>
</dbReference>
<reference evidence="2" key="1">
    <citation type="submission" date="2018-05" db="EMBL/GenBank/DDBJ databases">
        <authorList>
            <person name="Lanie J.A."/>
            <person name="Ng W.-L."/>
            <person name="Kazmierczak K.M."/>
            <person name="Andrzejewski T.M."/>
            <person name="Davidsen T.M."/>
            <person name="Wayne K.J."/>
            <person name="Tettelin H."/>
            <person name="Glass J.I."/>
            <person name="Rusch D."/>
            <person name="Podicherti R."/>
            <person name="Tsui H.-C.T."/>
            <person name="Winkler M.E."/>
        </authorList>
    </citation>
    <scope>NUCLEOTIDE SEQUENCE</scope>
</reference>
<dbReference type="AlphaFoldDB" id="A0A382KD66"/>
<accession>A0A382KD66</accession>
<dbReference type="Gene3D" id="3.40.1440.10">
    <property type="entry name" value="GIY-YIG endonuclease"/>
    <property type="match status" value="1"/>
</dbReference>
<dbReference type="EMBL" id="UINC01080208">
    <property type="protein sequence ID" value="SVC22934.1"/>
    <property type="molecule type" value="Genomic_DNA"/>
</dbReference>
<dbReference type="InterPro" id="IPR000305">
    <property type="entry name" value="GIY-YIG_endonuc"/>
</dbReference>
<protein>
    <recommendedName>
        <fullName evidence="1">GIY-YIG domain-containing protein</fullName>
    </recommendedName>
</protein>
<dbReference type="SUPFAM" id="SSF82771">
    <property type="entry name" value="GIY-YIG endonuclease"/>
    <property type="match status" value="1"/>
</dbReference>
<dbReference type="Pfam" id="PF01541">
    <property type="entry name" value="GIY-YIG"/>
    <property type="match status" value="1"/>
</dbReference>
<feature type="domain" description="GIY-YIG" evidence="1">
    <location>
        <begin position="128"/>
        <end position="203"/>
    </location>
</feature>
<sequence>VTFSNPLSKNERFLPAYHPNFGWFYQNLDDCEYWSCEKPANCIVFENDTPSKIHLRVTQGDGHMMNLCHQHAGDAEKEEINRCTTGHCFNIKQSKYEKCFECSANKSKAKYTRYIHEASPIKEAQDEGLFHVYVLSLSDKTFYVGHTSDLRMRVGEHKSGKAMDTAGKQPQLVWFAETSTRKSASTLEGKIKKLRDKNDRKLRRMVIDFSDLVKETYWYKHS</sequence>
<dbReference type="InterPro" id="IPR050190">
    <property type="entry name" value="UPF0213_domain"/>
</dbReference>
<evidence type="ECO:0000313" key="2">
    <source>
        <dbReference type="EMBL" id="SVC22934.1"/>
    </source>
</evidence>
<gene>
    <name evidence="2" type="ORF">METZ01_LOCUS275788</name>
</gene>
<name>A0A382KD66_9ZZZZ</name>
<dbReference type="InterPro" id="IPR035901">
    <property type="entry name" value="GIY-YIG_endonuc_sf"/>
</dbReference>
<dbReference type="PANTHER" id="PTHR34477:SF1">
    <property type="entry name" value="UPF0213 PROTEIN YHBQ"/>
    <property type="match status" value="1"/>
</dbReference>
<evidence type="ECO:0000259" key="1">
    <source>
        <dbReference type="PROSITE" id="PS50164"/>
    </source>
</evidence>
<feature type="non-terminal residue" evidence="2">
    <location>
        <position position="1"/>
    </location>
</feature>